<evidence type="ECO:0000256" key="5">
    <source>
        <dbReference type="ARBA" id="ARBA00023242"/>
    </source>
</evidence>
<accession>A0A2P2HZ11</accession>
<feature type="compositionally biased region" description="Low complexity" evidence="6">
    <location>
        <begin position="200"/>
        <end position="227"/>
    </location>
</feature>
<dbReference type="GO" id="GO:0003723">
    <property type="term" value="F:RNA binding"/>
    <property type="evidence" value="ECO:0007669"/>
    <property type="project" value="UniProtKB-KW"/>
</dbReference>
<dbReference type="PANTHER" id="PTHR12311:SF7">
    <property type="entry name" value="ACTIVATOR OF BASAL TRANSCRIPTION 1"/>
    <property type="match status" value="1"/>
</dbReference>
<feature type="region of interest" description="Disordered" evidence="6">
    <location>
        <begin position="193"/>
        <end position="271"/>
    </location>
</feature>
<dbReference type="InterPro" id="IPR034353">
    <property type="entry name" value="ABT1/ESF2_RRM"/>
</dbReference>
<dbReference type="InterPro" id="IPR039119">
    <property type="entry name" value="ABT1/Esf2"/>
</dbReference>
<evidence type="ECO:0000313" key="7">
    <source>
        <dbReference type="EMBL" id="LAB67011.1"/>
    </source>
</evidence>
<dbReference type="Gene3D" id="3.30.70.330">
    <property type="match status" value="1"/>
</dbReference>
<comment type="subcellular location">
    <subcellularLocation>
        <location evidence="1">Nucleus</location>
        <location evidence="1">Nucleolus</location>
    </subcellularLocation>
</comment>
<organism evidence="7">
    <name type="scientific">Hirondellea gigas</name>
    <dbReference type="NCBI Taxonomy" id="1518452"/>
    <lineage>
        <taxon>Eukaryota</taxon>
        <taxon>Metazoa</taxon>
        <taxon>Ecdysozoa</taxon>
        <taxon>Arthropoda</taxon>
        <taxon>Crustacea</taxon>
        <taxon>Multicrustacea</taxon>
        <taxon>Malacostraca</taxon>
        <taxon>Eumalacostraca</taxon>
        <taxon>Peracarida</taxon>
        <taxon>Amphipoda</taxon>
        <taxon>Amphilochidea</taxon>
        <taxon>Lysianassida</taxon>
        <taxon>Lysianassidira</taxon>
        <taxon>Lysianassoidea</taxon>
        <taxon>Lysianassidae</taxon>
        <taxon>Hirondellea</taxon>
    </lineage>
</organism>
<dbReference type="SUPFAM" id="SSF54928">
    <property type="entry name" value="RNA-binding domain, RBD"/>
    <property type="match status" value="1"/>
</dbReference>
<feature type="compositionally biased region" description="Basic and acidic residues" evidence="6">
    <location>
        <begin position="228"/>
        <end position="239"/>
    </location>
</feature>
<keyword evidence="5" id="KW-0539">Nucleus</keyword>
<dbReference type="GO" id="GO:0000447">
    <property type="term" value="P:endonucleolytic cleavage in ITS1 to separate SSU-rRNA from 5.8S rRNA and LSU-rRNA from tricistronic rRNA transcript (SSU-rRNA, 5.8S rRNA, LSU-rRNA)"/>
    <property type="evidence" value="ECO:0007669"/>
    <property type="project" value="TreeGrafter"/>
</dbReference>
<dbReference type="AlphaFoldDB" id="A0A2P2HZ11"/>
<reference evidence="7" key="1">
    <citation type="journal article" date="2018" name="Biosci. Biotechnol. Biochem.">
        <title>Polysaccharide hydrolase of the hadal zone amphipods Hirondellea gigas.</title>
        <authorList>
            <person name="Kobayashi H."/>
            <person name="Nagahama T."/>
            <person name="Arai W."/>
            <person name="Sasagawa Y."/>
            <person name="Umeda M."/>
            <person name="Hayashi T."/>
            <person name="Nikaido I."/>
            <person name="Watanabe H."/>
            <person name="Oguri K."/>
            <person name="Kitazato H."/>
            <person name="Fujioka K."/>
            <person name="Kido Y."/>
            <person name="Takami H."/>
        </authorList>
    </citation>
    <scope>NUCLEOTIDE SEQUENCE</scope>
    <source>
        <tissue evidence="7">Whole body</tissue>
    </source>
</reference>
<dbReference type="InterPro" id="IPR012677">
    <property type="entry name" value="Nucleotide-bd_a/b_plait_sf"/>
</dbReference>
<evidence type="ECO:0000256" key="1">
    <source>
        <dbReference type="ARBA" id="ARBA00004604"/>
    </source>
</evidence>
<evidence type="ECO:0000256" key="2">
    <source>
        <dbReference type="ARBA" id="ARBA00005819"/>
    </source>
</evidence>
<sequence>MEINTETDLQNKSQNLSDSESIAEKPVKKAKPGIVYLSSVPYGMSIPALKNYFSNFGEIGNVFFQMANRENFVGGLSRSSQPTKKFRKVGRLIKGRIRYSEGWVEFLSKRNAKWAAEMLNNSIVGGKKKSPYYDCLWSVKYIGKGFKWAQLRRRIEHEKEIHKRKMTNEIRIVTEETDQYTRAAEIAERLEKRREKHGAQDAGSSGLSSSADVGIKQRLTEQQIQQKQQEKKLKNEKYKAKLQKSKNKKQQQKMVKREERREAIKSLGAFQ</sequence>
<dbReference type="GO" id="GO:0005730">
    <property type="term" value="C:nucleolus"/>
    <property type="evidence" value="ECO:0007669"/>
    <property type="project" value="UniProtKB-SubCell"/>
</dbReference>
<dbReference type="PANTHER" id="PTHR12311">
    <property type="entry name" value="ACTIVATOR OF BASAL TRANSCRIPTION 1"/>
    <property type="match status" value="1"/>
</dbReference>
<keyword evidence="4" id="KW-0694">RNA-binding</keyword>
<dbReference type="InterPro" id="IPR035979">
    <property type="entry name" value="RBD_domain_sf"/>
</dbReference>
<dbReference type="GO" id="GO:0034462">
    <property type="term" value="P:small-subunit processome assembly"/>
    <property type="evidence" value="ECO:0007669"/>
    <property type="project" value="TreeGrafter"/>
</dbReference>
<evidence type="ECO:0000256" key="3">
    <source>
        <dbReference type="ARBA" id="ARBA00020737"/>
    </source>
</evidence>
<feature type="region of interest" description="Disordered" evidence="6">
    <location>
        <begin position="1"/>
        <end position="24"/>
    </location>
</feature>
<evidence type="ECO:0000256" key="4">
    <source>
        <dbReference type="ARBA" id="ARBA00022884"/>
    </source>
</evidence>
<feature type="compositionally biased region" description="Basic residues" evidence="6">
    <location>
        <begin position="240"/>
        <end position="251"/>
    </location>
</feature>
<dbReference type="GO" id="GO:0000472">
    <property type="term" value="P:endonucleolytic cleavage to generate mature 5'-end of SSU-rRNA from (SSU-rRNA, 5.8S rRNA, LSU-rRNA)"/>
    <property type="evidence" value="ECO:0007669"/>
    <property type="project" value="TreeGrafter"/>
</dbReference>
<evidence type="ECO:0000256" key="6">
    <source>
        <dbReference type="SAM" id="MobiDB-lite"/>
    </source>
</evidence>
<dbReference type="CDD" id="cd12263">
    <property type="entry name" value="RRM_ABT1_like"/>
    <property type="match status" value="1"/>
</dbReference>
<dbReference type="EMBL" id="IACF01001299">
    <property type="protein sequence ID" value="LAB67011.1"/>
    <property type="molecule type" value="mRNA"/>
</dbReference>
<comment type="similarity">
    <text evidence="2">Belongs to the ESF2/ABP1 family.</text>
</comment>
<feature type="compositionally biased region" description="Polar residues" evidence="6">
    <location>
        <begin position="1"/>
        <end position="20"/>
    </location>
</feature>
<feature type="compositionally biased region" description="Basic and acidic residues" evidence="6">
    <location>
        <begin position="255"/>
        <end position="264"/>
    </location>
</feature>
<protein>
    <recommendedName>
        <fullName evidence="3">Activator of basal transcription 1</fullName>
    </recommendedName>
</protein>
<name>A0A2P2HZ11_9CRUS</name>
<proteinExistence type="evidence at transcript level"/>
<dbReference type="GO" id="GO:0000480">
    <property type="term" value="P:endonucleolytic cleavage in 5'-ETS of tricistronic rRNA transcript (SSU-rRNA, 5.8S rRNA, LSU-rRNA)"/>
    <property type="evidence" value="ECO:0007669"/>
    <property type="project" value="TreeGrafter"/>
</dbReference>